<dbReference type="STRING" id="2903.R1C0R4"/>
<dbReference type="CDD" id="cd02440">
    <property type="entry name" value="AdoMet_MTases"/>
    <property type="match status" value="1"/>
</dbReference>
<dbReference type="EnsemblProtists" id="EOD15657">
    <property type="protein sequence ID" value="EOD15657"/>
    <property type="gene ID" value="EMIHUDRAFT_211211"/>
</dbReference>
<evidence type="ECO:0000256" key="1">
    <source>
        <dbReference type="SAM" id="MobiDB-lite"/>
    </source>
</evidence>
<dbReference type="InterPro" id="IPR041698">
    <property type="entry name" value="Methyltransf_25"/>
</dbReference>
<dbReference type="KEGG" id="ehx:EMIHUDRAFT_211211"/>
<feature type="region of interest" description="Disordered" evidence="1">
    <location>
        <begin position="307"/>
        <end position="333"/>
    </location>
</feature>
<dbReference type="AlphaFoldDB" id="A0A0D3IWM2"/>
<dbReference type="Gene3D" id="3.40.50.150">
    <property type="entry name" value="Vaccinia Virus protein VP39"/>
    <property type="match status" value="1"/>
</dbReference>
<evidence type="ECO:0000313" key="3">
    <source>
        <dbReference type="EnsemblProtists" id="EOD15657"/>
    </source>
</evidence>
<name>A0A0D3IWM2_EMIH1</name>
<organism evidence="3 4">
    <name type="scientific">Emiliania huxleyi (strain CCMP1516)</name>
    <dbReference type="NCBI Taxonomy" id="280463"/>
    <lineage>
        <taxon>Eukaryota</taxon>
        <taxon>Haptista</taxon>
        <taxon>Haptophyta</taxon>
        <taxon>Prymnesiophyceae</taxon>
        <taxon>Isochrysidales</taxon>
        <taxon>Noelaerhabdaceae</taxon>
        <taxon>Emiliania</taxon>
    </lineage>
</organism>
<dbReference type="PaxDb" id="2903-EOD15657"/>
<evidence type="ECO:0000313" key="4">
    <source>
        <dbReference type="Proteomes" id="UP000013827"/>
    </source>
</evidence>
<evidence type="ECO:0000259" key="2">
    <source>
        <dbReference type="Pfam" id="PF13649"/>
    </source>
</evidence>
<keyword evidence="4" id="KW-1185">Reference proteome</keyword>
<feature type="domain" description="Methyltransferase" evidence="2">
    <location>
        <begin position="62"/>
        <end position="149"/>
    </location>
</feature>
<dbReference type="InterPro" id="IPR029063">
    <property type="entry name" value="SAM-dependent_MTases_sf"/>
</dbReference>
<accession>A0A0D3IWM2</accession>
<sequence length="333" mass="36401">MSDFLAACDKPQVAQSLSELGAQHRPSKFGYMGRRRPFTHAQFDTIYPLFLEELRTKEFKLLEIGLDTGASLRTWLDYFPCAEVHGVDLHNTSTPSVGHRVVTTHAGDASDPAFAAGPFDVVIDDGGHHVRDQLATFAAIFERGLSPGGIYAIEDIETSYWEDGTPLYGRPTKGPAGCDGKGSGRSTVDTFLSIVHAPVNGKFTDRVARVTGPADFWVKSVTFSLKLIVLTKKSDRDCVQVGPYIWPEKLSRTCPASRQRGPPDPADDPFWRWCQRHGGEGARRPSGASTGTEHILRAEIQELRRRNGALQAELTAARGSRGRGRASGPAEGR</sequence>
<dbReference type="SUPFAM" id="SSF53335">
    <property type="entry name" value="S-adenosyl-L-methionine-dependent methyltransferases"/>
    <property type="match status" value="1"/>
</dbReference>
<dbReference type="Proteomes" id="UP000013827">
    <property type="component" value="Unassembled WGS sequence"/>
</dbReference>
<protein>
    <recommendedName>
        <fullName evidence="2">Methyltransferase domain-containing protein</fullName>
    </recommendedName>
</protein>
<dbReference type="GeneID" id="17261809"/>
<dbReference type="HOGENOM" id="CLU_835307_0_0_1"/>
<dbReference type="RefSeq" id="XP_005768086.1">
    <property type="nucleotide sequence ID" value="XM_005768029.1"/>
</dbReference>
<reference evidence="3" key="2">
    <citation type="submission" date="2024-10" db="UniProtKB">
        <authorList>
            <consortium name="EnsemblProtists"/>
        </authorList>
    </citation>
    <scope>IDENTIFICATION</scope>
</reference>
<proteinExistence type="predicted"/>
<dbReference type="Pfam" id="PF13649">
    <property type="entry name" value="Methyltransf_25"/>
    <property type="match status" value="1"/>
</dbReference>
<reference evidence="4" key="1">
    <citation type="journal article" date="2013" name="Nature">
        <title>Pan genome of the phytoplankton Emiliania underpins its global distribution.</title>
        <authorList>
            <person name="Read B.A."/>
            <person name="Kegel J."/>
            <person name="Klute M.J."/>
            <person name="Kuo A."/>
            <person name="Lefebvre S.C."/>
            <person name="Maumus F."/>
            <person name="Mayer C."/>
            <person name="Miller J."/>
            <person name="Monier A."/>
            <person name="Salamov A."/>
            <person name="Young J."/>
            <person name="Aguilar M."/>
            <person name="Claverie J.M."/>
            <person name="Frickenhaus S."/>
            <person name="Gonzalez K."/>
            <person name="Herman E.K."/>
            <person name="Lin Y.C."/>
            <person name="Napier J."/>
            <person name="Ogata H."/>
            <person name="Sarno A.F."/>
            <person name="Shmutz J."/>
            <person name="Schroeder D."/>
            <person name="de Vargas C."/>
            <person name="Verret F."/>
            <person name="von Dassow P."/>
            <person name="Valentin K."/>
            <person name="Van de Peer Y."/>
            <person name="Wheeler G."/>
            <person name="Dacks J.B."/>
            <person name="Delwiche C.F."/>
            <person name="Dyhrman S.T."/>
            <person name="Glockner G."/>
            <person name="John U."/>
            <person name="Richards T."/>
            <person name="Worden A.Z."/>
            <person name="Zhang X."/>
            <person name="Grigoriev I.V."/>
            <person name="Allen A.E."/>
            <person name="Bidle K."/>
            <person name="Borodovsky M."/>
            <person name="Bowler C."/>
            <person name="Brownlee C."/>
            <person name="Cock J.M."/>
            <person name="Elias M."/>
            <person name="Gladyshev V.N."/>
            <person name="Groth M."/>
            <person name="Guda C."/>
            <person name="Hadaegh A."/>
            <person name="Iglesias-Rodriguez M.D."/>
            <person name="Jenkins J."/>
            <person name="Jones B.M."/>
            <person name="Lawson T."/>
            <person name="Leese F."/>
            <person name="Lindquist E."/>
            <person name="Lobanov A."/>
            <person name="Lomsadze A."/>
            <person name="Malik S.B."/>
            <person name="Marsh M.E."/>
            <person name="Mackinder L."/>
            <person name="Mock T."/>
            <person name="Mueller-Roeber B."/>
            <person name="Pagarete A."/>
            <person name="Parker M."/>
            <person name="Probert I."/>
            <person name="Quesneville H."/>
            <person name="Raines C."/>
            <person name="Rensing S.A."/>
            <person name="Riano-Pachon D.M."/>
            <person name="Richier S."/>
            <person name="Rokitta S."/>
            <person name="Shiraiwa Y."/>
            <person name="Soanes D.M."/>
            <person name="van der Giezen M."/>
            <person name="Wahlund T.M."/>
            <person name="Williams B."/>
            <person name="Wilson W."/>
            <person name="Wolfe G."/>
            <person name="Wurch L.L."/>
        </authorList>
    </citation>
    <scope>NUCLEOTIDE SEQUENCE</scope>
</reference>